<gene>
    <name evidence="1" type="ORF">BHC49_03040</name>
</gene>
<dbReference type="AlphaFoldDB" id="A0A2N9XZZ0"/>
<evidence type="ECO:0000313" key="1">
    <source>
        <dbReference type="EMBL" id="PIT57675.1"/>
    </source>
</evidence>
<comment type="caution">
    <text evidence="1">The sequence shown here is derived from an EMBL/GenBank/DDBJ whole genome shotgun (WGS) entry which is preliminary data.</text>
</comment>
<dbReference type="EMBL" id="MEIS01000069">
    <property type="protein sequence ID" value="PIT57675.1"/>
    <property type="molecule type" value="Genomic_DNA"/>
</dbReference>
<accession>A0A2N9XZZ0</accession>
<organism evidence="1 2">
    <name type="scientific">Snodgrassella alvi</name>
    <dbReference type="NCBI Taxonomy" id="1196083"/>
    <lineage>
        <taxon>Bacteria</taxon>
        <taxon>Pseudomonadati</taxon>
        <taxon>Pseudomonadota</taxon>
        <taxon>Betaproteobacteria</taxon>
        <taxon>Neisseriales</taxon>
        <taxon>Neisseriaceae</taxon>
        <taxon>Snodgrassella</taxon>
    </lineage>
</organism>
<dbReference type="Proteomes" id="UP000229434">
    <property type="component" value="Unassembled WGS sequence"/>
</dbReference>
<protein>
    <submittedName>
        <fullName evidence="1">Uncharacterized protein</fullName>
    </submittedName>
</protein>
<name>A0A2N9XZZ0_9NEIS</name>
<sequence>MPINMTLANLSIAIRMGNNSKKHINKAYKICLLYFAITIKTEHIVGIKTNKKSFKKIELFVSLLISPLSHTRQKIIAEPVIRIVAILVV</sequence>
<evidence type="ECO:0000313" key="2">
    <source>
        <dbReference type="Proteomes" id="UP000229434"/>
    </source>
</evidence>
<proteinExistence type="predicted"/>
<reference evidence="1 2" key="1">
    <citation type="journal article" date="2017" name="MBio">
        <title>Type VI secretion-mediated competition in the bee gut microbiome.</title>
        <authorList>
            <person name="Steele M.I."/>
            <person name="Kwong W.K."/>
            <person name="Powell J.E."/>
            <person name="Whiteley M."/>
            <person name="Moran N.A."/>
        </authorList>
    </citation>
    <scope>NUCLEOTIDE SEQUENCE [LARGE SCALE GENOMIC DNA]</scope>
    <source>
        <strain evidence="1 2">Nev3CBA3</strain>
    </source>
</reference>